<dbReference type="Pfam" id="PF13377">
    <property type="entry name" value="Peripla_BP_3"/>
    <property type="match status" value="1"/>
</dbReference>
<sequence>MSILLKDIAQATGFSINTVSRAMRSDPKISVQTKELIQKTAQQMGYIPNSVAASMRSAHSKMVGIISADSANPFFSEVVRGIEEAATKADYHILLASTEESVKKEADLIKMFLCRKVDGIIAMPVFDNSNAHLDLYRSLKIPFVFPGRRLEGLVNHSILHSDRDGQRKVIEHLIANGHRRILYIAGPKKVSNTIDRLAGVAEAYANNAMEVDPDYIVEASGHIEDGYYLTNQALNRGLGFTAVACFNDMLAMGVLKSLYENNLKVPHDIEVFGYDNLYMSQFMQPSLSTVDVPKYRLGYVAMETLLAHIQDSSLEYITKDFPTRLVFRETTR</sequence>
<dbReference type="SUPFAM" id="SSF47413">
    <property type="entry name" value="lambda repressor-like DNA-binding domains"/>
    <property type="match status" value="1"/>
</dbReference>
<dbReference type="SUPFAM" id="SSF53822">
    <property type="entry name" value="Periplasmic binding protein-like I"/>
    <property type="match status" value="1"/>
</dbReference>
<evidence type="ECO:0000256" key="1">
    <source>
        <dbReference type="ARBA" id="ARBA00023015"/>
    </source>
</evidence>
<evidence type="ECO:0000313" key="5">
    <source>
        <dbReference type="EMBL" id="MPM38253.1"/>
    </source>
</evidence>
<dbReference type="GO" id="GO:0003700">
    <property type="term" value="F:DNA-binding transcription factor activity"/>
    <property type="evidence" value="ECO:0007669"/>
    <property type="project" value="TreeGrafter"/>
</dbReference>
<proteinExistence type="predicted"/>
<accession>A0A644ZHT2</accession>
<gene>
    <name evidence="5" type="primary">cytR_7</name>
    <name evidence="5" type="ORF">SDC9_84882</name>
</gene>
<reference evidence="5" key="1">
    <citation type="submission" date="2019-08" db="EMBL/GenBank/DDBJ databases">
        <authorList>
            <person name="Kucharzyk K."/>
            <person name="Murdoch R.W."/>
            <person name="Higgins S."/>
            <person name="Loffler F."/>
        </authorList>
    </citation>
    <scope>NUCLEOTIDE SEQUENCE</scope>
</reference>
<dbReference type="CDD" id="cd01392">
    <property type="entry name" value="HTH_LacI"/>
    <property type="match status" value="1"/>
</dbReference>
<comment type="caution">
    <text evidence="5">The sequence shown here is derived from an EMBL/GenBank/DDBJ whole genome shotgun (WGS) entry which is preliminary data.</text>
</comment>
<evidence type="ECO:0000256" key="3">
    <source>
        <dbReference type="ARBA" id="ARBA00023163"/>
    </source>
</evidence>
<keyword evidence="2" id="KW-0238">DNA-binding</keyword>
<keyword evidence="3" id="KW-0804">Transcription</keyword>
<dbReference type="Pfam" id="PF00356">
    <property type="entry name" value="LacI"/>
    <property type="match status" value="1"/>
</dbReference>
<dbReference type="InterPro" id="IPR046335">
    <property type="entry name" value="LacI/GalR-like_sensor"/>
</dbReference>
<dbReference type="InterPro" id="IPR010982">
    <property type="entry name" value="Lambda_DNA-bd_dom_sf"/>
</dbReference>
<dbReference type="PROSITE" id="PS50932">
    <property type="entry name" value="HTH_LACI_2"/>
    <property type="match status" value="1"/>
</dbReference>
<dbReference type="PANTHER" id="PTHR30146:SF154">
    <property type="entry name" value="TRANSCRIPTION REGULATOR, MEMBER OF GALR FAMILY"/>
    <property type="match status" value="1"/>
</dbReference>
<dbReference type="InterPro" id="IPR028082">
    <property type="entry name" value="Peripla_BP_I"/>
</dbReference>
<evidence type="ECO:0000256" key="2">
    <source>
        <dbReference type="ARBA" id="ARBA00023125"/>
    </source>
</evidence>
<dbReference type="Gene3D" id="3.40.50.2300">
    <property type="match status" value="2"/>
</dbReference>
<dbReference type="InterPro" id="IPR000843">
    <property type="entry name" value="HTH_LacI"/>
</dbReference>
<dbReference type="Gene3D" id="1.10.260.40">
    <property type="entry name" value="lambda repressor-like DNA-binding domains"/>
    <property type="match status" value="1"/>
</dbReference>
<dbReference type="GO" id="GO:0000976">
    <property type="term" value="F:transcription cis-regulatory region binding"/>
    <property type="evidence" value="ECO:0007669"/>
    <property type="project" value="TreeGrafter"/>
</dbReference>
<protein>
    <submittedName>
        <fullName evidence="5">HTH-type transcriptional repressor CytR</fullName>
    </submittedName>
</protein>
<name>A0A644ZHT2_9ZZZZ</name>
<dbReference type="CDD" id="cd06267">
    <property type="entry name" value="PBP1_LacI_sugar_binding-like"/>
    <property type="match status" value="1"/>
</dbReference>
<dbReference type="AlphaFoldDB" id="A0A644ZHT2"/>
<dbReference type="PANTHER" id="PTHR30146">
    <property type="entry name" value="LACI-RELATED TRANSCRIPTIONAL REPRESSOR"/>
    <property type="match status" value="1"/>
</dbReference>
<keyword evidence="1" id="KW-0805">Transcription regulation</keyword>
<dbReference type="EMBL" id="VSSQ01008222">
    <property type="protein sequence ID" value="MPM38253.1"/>
    <property type="molecule type" value="Genomic_DNA"/>
</dbReference>
<dbReference type="SMART" id="SM00354">
    <property type="entry name" value="HTH_LACI"/>
    <property type="match status" value="1"/>
</dbReference>
<evidence type="ECO:0000259" key="4">
    <source>
        <dbReference type="PROSITE" id="PS50932"/>
    </source>
</evidence>
<organism evidence="5">
    <name type="scientific">bioreactor metagenome</name>
    <dbReference type="NCBI Taxonomy" id="1076179"/>
    <lineage>
        <taxon>unclassified sequences</taxon>
        <taxon>metagenomes</taxon>
        <taxon>ecological metagenomes</taxon>
    </lineage>
</organism>
<feature type="domain" description="HTH lacI-type" evidence="4">
    <location>
        <begin position="1"/>
        <end position="57"/>
    </location>
</feature>